<evidence type="ECO:0000259" key="2">
    <source>
        <dbReference type="Pfam" id="PF00078"/>
    </source>
</evidence>
<keyword evidence="4" id="KW-1185">Reference proteome</keyword>
<accession>A0A8C6PVC2</accession>
<dbReference type="SUPFAM" id="SSF56672">
    <property type="entry name" value="DNA/RNA polymerases"/>
    <property type="match status" value="1"/>
</dbReference>
<evidence type="ECO:0000313" key="4">
    <source>
        <dbReference type="Proteomes" id="UP000694548"/>
    </source>
</evidence>
<dbReference type="Pfam" id="PF00078">
    <property type="entry name" value="RVT_1"/>
    <property type="match status" value="1"/>
</dbReference>
<dbReference type="Proteomes" id="UP000694548">
    <property type="component" value="Chromosome sgr09"/>
</dbReference>
<protein>
    <recommendedName>
        <fullName evidence="2">Reverse transcriptase domain-containing protein</fullName>
    </recommendedName>
</protein>
<dbReference type="InterPro" id="IPR000477">
    <property type="entry name" value="RT_dom"/>
</dbReference>
<reference evidence="3" key="3">
    <citation type="submission" date="2025-09" db="UniProtKB">
        <authorList>
            <consortium name="Ensembl"/>
        </authorList>
    </citation>
    <scope>IDENTIFICATION</scope>
</reference>
<keyword evidence="1" id="KW-0472">Membrane</keyword>
<organism evidence="3 4">
    <name type="scientific">Nothobranchius furzeri</name>
    <name type="common">Turquoise killifish</name>
    <dbReference type="NCBI Taxonomy" id="105023"/>
    <lineage>
        <taxon>Eukaryota</taxon>
        <taxon>Metazoa</taxon>
        <taxon>Chordata</taxon>
        <taxon>Craniata</taxon>
        <taxon>Vertebrata</taxon>
        <taxon>Euteleostomi</taxon>
        <taxon>Actinopterygii</taxon>
        <taxon>Neopterygii</taxon>
        <taxon>Teleostei</taxon>
        <taxon>Neoteleostei</taxon>
        <taxon>Acanthomorphata</taxon>
        <taxon>Ovalentaria</taxon>
        <taxon>Atherinomorphae</taxon>
        <taxon>Cyprinodontiformes</taxon>
        <taxon>Nothobranchiidae</taxon>
        <taxon>Nothobranchius</taxon>
    </lineage>
</organism>
<evidence type="ECO:0000313" key="3">
    <source>
        <dbReference type="Ensembl" id="ENSNFUP00015048599.1"/>
    </source>
</evidence>
<evidence type="ECO:0000256" key="1">
    <source>
        <dbReference type="SAM" id="Phobius"/>
    </source>
</evidence>
<dbReference type="InterPro" id="IPR043502">
    <property type="entry name" value="DNA/RNA_pol_sf"/>
</dbReference>
<keyword evidence="1" id="KW-0812">Transmembrane</keyword>
<reference evidence="3" key="2">
    <citation type="submission" date="2025-08" db="UniProtKB">
        <authorList>
            <consortium name="Ensembl"/>
        </authorList>
    </citation>
    <scope>IDENTIFICATION</scope>
</reference>
<dbReference type="PANTHER" id="PTHR19446">
    <property type="entry name" value="REVERSE TRANSCRIPTASES"/>
    <property type="match status" value="1"/>
</dbReference>
<name>A0A8C6PVC2_NOTFU</name>
<proteinExistence type="predicted"/>
<dbReference type="CDD" id="cd01650">
    <property type="entry name" value="RT_nLTR_like"/>
    <property type="match status" value="1"/>
</dbReference>
<reference evidence="3" key="1">
    <citation type="submission" date="2014-08" db="EMBL/GenBank/DDBJ databases">
        <authorList>
            <person name="Senf B."/>
            <person name="Petzold A."/>
            <person name="Downie B.R."/>
            <person name="Koch P."/>
            <person name="Platzer M."/>
        </authorList>
    </citation>
    <scope>NUCLEOTIDE SEQUENCE [LARGE SCALE GENOMIC DNA]</scope>
    <source>
        <strain evidence="3">GRZ</strain>
    </source>
</reference>
<keyword evidence="1" id="KW-1133">Transmembrane helix</keyword>
<dbReference type="Ensembl" id="ENSNFUT00015050707.1">
    <property type="protein sequence ID" value="ENSNFUP00015048599.1"/>
    <property type="gene ID" value="ENSNFUG00015022891.1"/>
</dbReference>
<feature type="domain" description="Reverse transcriptase" evidence="2">
    <location>
        <begin position="123"/>
        <end position="262"/>
    </location>
</feature>
<dbReference type="AlphaFoldDB" id="A0A8C6PVC2"/>
<feature type="transmembrane region" description="Helical" evidence="1">
    <location>
        <begin position="223"/>
        <end position="244"/>
    </location>
</feature>
<dbReference type="GeneTree" id="ENSGT00940000163630"/>
<sequence length="329" mass="37057">NSDTIPVIKQGDEEMFTAKGINNIFQQYYKKLSHLQSWLKSHEAEGLDLPITEAEIRKAIASMKNGKSPGYDGLPVEYYKTFADIAAPILHEVYQEMFDKGCVAPTFNEAVISLIFKTGKDPNDPSSYRPISLLNLDCKILTKILATRLQLVLPNIIHPNQVGLMKNRTLTDNVRLLLHLMWLSQSQDVPIAALSLDDEKAFDRVEWQFLLSILSHFGFTADFIKWITIPLLFIIFLEVLAVSIRAHKGIKGIRVGVVSEPLKSLPHLMDAIQSFSKLPGYSINCLYMFTNGCIPLLTWGWGVGGVYNQDIPGEVLRNEKKTHKSKTDI</sequence>